<keyword evidence="1" id="KW-0862">Zinc</keyword>
<organism evidence="3 4">
    <name type="scientific">Cetraspora pellucida</name>
    <dbReference type="NCBI Taxonomy" id="1433469"/>
    <lineage>
        <taxon>Eukaryota</taxon>
        <taxon>Fungi</taxon>
        <taxon>Fungi incertae sedis</taxon>
        <taxon>Mucoromycota</taxon>
        <taxon>Glomeromycotina</taxon>
        <taxon>Glomeromycetes</taxon>
        <taxon>Diversisporales</taxon>
        <taxon>Gigasporaceae</taxon>
        <taxon>Cetraspora</taxon>
    </lineage>
</organism>
<dbReference type="AlphaFoldDB" id="A0A9N9IZP2"/>
<name>A0A9N9IZP2_9GLOM</name>
<dbReference type="PANTHER" id="PTHR46954">
    <property type="entry name" value="C2H2-TYPE DOMAIN-CONTAINING PROTEIN"/>
    <property type="match status" value="1"/>
</dbReference>
<keyword evidence="1" id="KW-0863">Zinc-finger</keyword>
<dbReference type="PROSITE" id="PS00028">
    <property type="entry name" value="ZINC_FINGER_C2H2_1"/>
    <property type="match status" value="1"/>
</dbReference>
<dbReference type="GO" id="GO:0008270">
    <property type="term" value="F:zinc ion binding"/>
    <property type="evidence" value="ECO:0007669"/>
    <property type="project" value="UniProtKB-KW"/>
</dbReference>
<reference evidence="3" key="1">
    <citation type="submission" date="2021-06" db="EMBL/GenBank/DDBJ databases">
        <authorList>
            <person name="Kallberg Y."/>
            <person name="Tangrot J."/>
            <person name="Rosling A."/>
        </authorList>
    </citation>
    <scope>NUCLEOTIDE SEQUENCE</scope>
    <source>
        <strain evidence="3">FL966</strain>
    </source>
</reference>
<comment type="caution">
    <text evidence="3">The sequence shown here is derived from an EMBL/GenBank/DDBJ whole genome shotgun (WGS) entry which is preliminary data.</text>
</comment>
<gene>
    <name evidence="3" type="ORF">CPELLU_LOCUS15064</name>
</gene>
<dbReference type="Proteomes" id="UP000789759">
    <property type="component" value="Unassembled WGS sequence"/>
</dbReference>
<evidence type="ECO:0000313" key="4">
    <source>
        <dbReference type="Proteomes" id="UP000789759"/>
    </source>
</evidence>
<evidence type="ECO:0000256" key="1">
    <source>
        <dbReference type="PROSITE-ProRule" id="PRU00042"/>
    </source>
</evidence>
<dbReference type="EMBL" id="CAJVQA010019002">
    <property type="protein sequence ID" value="CAG8756976.1"/>
    <property type="molecule type" value="Genomic_DNA"/>
</dbReference>
<dbReference type="PROSITE" id="PS50157">
    <property type="entry name" value="ZINC_FINGER_C2H2_2"/>
    <property type="match status" value="1"/>
</dbReference>
<dbReference type="OrthoDB" id="10467646at2759"/>
<accession>A0A9N9IZP2</accession>
<dbReference type="PANTHER" id="PTHR46954:SF1">
    <property type="entry name" value="C2H2-TYPE DOMAIN-CONTAINING PROTEIN"/>
    <property type="match status" value="1"/>
</dbReference>
<sequence>MADLIKLTNQESFTNVFKNNNHVKLIWVLLVNKGPNKNPRHLKNICRYCKLFQFLDLDYLIVRIHASGQLAYNPVKQAMCILSGKLADITLPIDTFGFCLDSQSKVINQELAKKNFRHTGETLCTLWGRDLIFERHMRICQYSLNIRKCDDLTCCHPKRHEESAAFLAENDGFLSPVSKGWNGHYLNLVHILQYVDILKFPAYNAHCPFISPEMHHHLCCTFCGKYFPMLKMVTTHKKSEHMKQKKHKCTILSNSLADFSFSLTSTIPETNNRGCVSDD</sequence>
<evidence type="ECO:0000313" key="3">
    <source>
        <dbReference type="EMBL" id="CAG8756976.1"/>
    </source>
</evidence>
<protein>
    <submittedName>
        <fullName evidence="3">4909_t:CDS:1</fullName>
    </submittedName>
</protein>
<proteinExistence type="predicted"/>
<feature type="non-terminal residue" evidence="3">
    <location>
        <position position="1"/>
    </location>
</feature>
<feature type="domain" description="C2H2-type" evidence="2">
    <location>
        <begin position="218"/>
        <end position="246"/>
    </location>
</feature>
<keyword evidence="4" id="KW-1185">Reference proteome</keyword>
<keyword evidence="1" id="KW-0479">Metal-binding</keyword>
<dbReference type="InterPro" id="IPR013087">
    <property type="entry name" value="Znf_C2H2_type"/>
</dbReference>
<evidence type="ECO:0000259" key="2">
    <source>
        <dbReference type="PROSITE" id="PS50157"/>
    </source>
</evidence>